<reference evidence="1" key="1">
    <citation type="submission" date="2020-04" db="EMBL/GenBank/DDBJ databases">
        <title>Hybrid Assembly of Korean Phytophthora infestans isolates.</title>
        <authorList>
            <person name="Prokchorchik M."/>
            <person name="Lee Y."/>
            <person name="Seo J."/>
            <person name="Cho J.-H."/>
            <person name="Park Y.-E."/>
            <person name="Jang D.-C."/>
            <person name="Im J.-S."/>
            <person name="Choi J.-G."/>
            <person name="Park H.-J."/>
            <person name="Lee G.-B."/>
            <person name="Lee Y.-G."/>
            <person name="Hong S.-Y."/>
            <person name="Cho K."/>
            <person name="Sohn K.H."/>
        </authorList>
    </citation>
    <scope>NUCLEOTIDE SEQUENCE</scope>
    <source>
        <strain evidence="1">KR_1_A1</strain>
    </source>
</reference>
<dbReference type="AlphaFoldDB" id="A0A833X1X6"/>
<comment type="caution">
    <text evidence="1">The sequence shown here is derived from an EMBL/GenBank/DDBJ whole genome shotgun (WGS) entry which is preliminary data.</text>
</comment>
<proteinExistence type="predicted"/>
<dbReference type="EMBL" id="WSZM01000037">
    <property type="protein sequence ID" value="KAF4045996.1"/>
    <property type="molecule type" value="Genomic_DNA"/>
</dbReference>
<sequence>MAPLYVEHEKHMKEARTTKTGYFKAKSRKKFRMARRAPVSDSKRTYRGTMQATPLSQYCAITKSDCYWAPSITRIVGLVDLTEDKETCVLSKSSHQTAKPDVIYLDGTCESDDDQHSQGSGGLQFSPAVQHDSDNNILIELPTPDIICLLDSSDEEQVETATSNKSAQ</sequence>
<name>A0A833X1X6_PHYIN</name>
<evidence type="ECO:0000313" key="2">
    <source>
        <dbReference type="Proteomes" id="UP000602510"/>
    </source>
</evidence>
<protein>
    <submittedName>
        <fullName evidence="1">Uncharacterized protein</fullName>
    </submittedName>
</protein>
<accession>A0A833X1X6</accession>
<gene>
    <name evidence="1" type="ORF">GN244_ATG01665</name>
</gene>
<organism evidence="1 2">
    <name type="scientific">Phytophthora infestans</name>
    <name type="common">Potato late blight agent</name>
    <name type="synonym">Botrytis infestans</name>
    <dbReference type="NCBI Taxonomy" id="4787"/>
    <lineage>
        <taxon>Eukaryota</taxon>
        <taxon>Sar</taxon>
        <taxon>Stramenopiles</taxon>
        <taxon>Oomycota</taxon>
        <taxon>Peronosporomycetes</taxon>
        <taxon>Peronosporales</taxon>
        <taxon>Peronosporaceae</taxon>
        <taxon>Phytophthora</taxon>
    </lineage>
</organism>
<keyword evidence="2" id="KW-1185">Reference proteome</keyword>
<evidence type="ECO:0000313" key="1">
    <source>
        <dbReference type="EMBL" id="KAF4045996.1"/>
    </source>
</evidence>
<dbReference type="Proteomes" id="UP000602510">
    <property type="component" value="Unassembled WGS sequence"/>
</dbReference>